<proteinExistence type="predicted"/>
<feature type="transmembrane region" description="Helical" evidence="2">
    <location>
        <begin position="36"/>
        <end position="63"/>
    </location>
</feature>
<sequence>MADNTARNAASPPGKGEGSSIVDKVLDGPLTGLAPWIFLAIFEGPGSTGWVSAVALAISVFFVVADRIRGKQLKILGAVDVLFFAGLFILHFFLSVDGQVWLEKWIGEIANITLVIIAVGSILIRVPFTLQYARDMVEPEYWNSPLFIKTNYIITAVWAAAFAVAAAAGWYGDAVLDDSNNIWTGWVLQTGAMVCAIKFTAWYPDHVSEKAIAEHEGAETGSTGETL</sequence>
<feature type="transmembrane region" description="Helical" evidence="2">
    <location>
        <begin position="109"/>
        <end position="130"/>
    </location>
</feature>
<keyword evidence="2" id="KW-0472">Membrane</keyword>
<feature type="region of interest" description="Disordered" evidence="1">
    <location>
        <begin position="1"/>
        <end position="20"/>
    </location>
</feature>
<evidence type="ECO:0000256" key="2">
    <source>
        <dbReference type="SAM" id="Phobius"/>
    </source>
</evidence>
<accession>A0ABU7LGW4</accession>
<keyword evidence="4" id="KW-1185">Reference proteome</keyword>
<comment type="caution">
    <text evidence="3">The sequence shown here is derived from an EMBL/GenBank/DDBJ whole genome shotgun (WGS) entry which is preliminary data.</text>
</comment>
<evidence type="ECO:0000313" key="4">
    <source>
        <dbReference type="Proteomes" id="UP001336020"/>
    </source>
</evidence>
<feature type="transmembrane region" description="Helical" evidence="2">
    <location>
        <begin position="151"/>
        <end position="171"/>
    </location>
</feature>
<dbReference type="RefSeq" id="WP_330135974.1">
    <property type="nucleotide sequence ID" value="NZ_JAUTXY010000014.1"/>
</dbReference>
<reference evidence="3 4" key="1">
    <citation type="submission" date="2023-07" db="EMBL/GenBank/DDBJ databases">
        <authorList>
            <person name="Girao M."/>
            <person name="Carvalho M.F."/>
        </authorList>
    </citation>
    <scope>NUCLEOTIDE SEQUENCE [LARGE SCALE GENOMIC DNA]</scope>
    <source>
        <strain evidence="3 4">YIM65754</strain>
    </source>
</reference>
<keyword evidence="2" id="KW-0812">Transmembrane</keyword>
<gene>
    <name evidence="3" type="ORF">Q7514_25085</name>
</gene>
<name>A0ABU7LGW4_9NOCA</name>
<evidence type="ECO:0008006" key="5">
    <source>
        <dbReference type="Google" id="ProtNLM"/>
    </source>
</evidence>
<feature type="transmembrane region" description="Helical" evidence="2">
    <location>
        <begin position="75"/>
        <end position="94"/>
    </location>
</feature>
<feature type="transmembrane region" description="Helical" evidence="2">
    <location>
        <begin position="183"/>
        <end position="203"/>
    </location>
</feature>
<organism evidence="3 4">
    <name type="scientific">Rhodococcus artemisiae</name>
    <dbReference type="NCBI Taxonomy" id="714159"/>
    <lineage>
        <taxon>Bacteria</taxon>
        <taxon>Bacillati</taxon>
        <taxon>Actinomycetota</taxon>
        <taxon>Actinomycetes</taxon>
        <taxon>Mycobacteriales</taxon>
        <taxon>Nocardiaceae</taxon>
        <taxon>Rhodococcus</taxon>
    </lineage>
</organism>
<evidence type="ECO:0000256" key="1">
    <source>
        <dbReference type="SAM" id="MobiDB-lite"/>
    </source>
</evidence>
<dbReference type="EMBL" id="JAUTXY010000014">
    <property type="protein sequence ID" value="MEE2060800.1"/>
    <property type="molecule type" value="Genomic_DNA"/>
</dbReference>
<protein>
    <recommendedName>
        <fullName evidence="5">Intracellular septation protein A</fullName>
    </recommendedName>
</protein>
<keyword evidence="2" id="KW-1133">Transmembrane helix</keyword>
<dbReference type="Proteomes" id="UP001336020">
    <property type="component" value="Unassembled WGS sequence"/>
</dbReference>
<evidence type="ECO:0000313" key="3">
    <source>
        <dbReference type="EMBL" id="MEE2060800.1"/>
    </source>
</evidence>